<dbReference type="RefSeq" id="WP_129874844.1">
    <property type="nucleotide sequence ID" value="NZ_SEWG01000001.1"/>
</dbReference>
<name>A0A4Q5LRN6_9SPHI</name>
<dbReference type="InterPro" id="IPR039743">
    <property type="entry name" value="6GAL/EXGAL"/>
</dbReference>
<dbReference type="Proteomes" id="UP000293331">
    <property type="component" value="Unassembled WGS sequence"/>
</dbReference>
<gene>
    <name evidence="1" type="ORF">EWM62_01340</name>
</gene>
<dbReference type="InterPro" id="IPR013780">
    <property type="entry name" value="Glyco_hydro_b"/>
</dbReference>
<dbReference type="PANTHER" id="PTHR42767">
    <property type="entry name" value="ENDO-BETA-1,6-GALACTANASE"/>
    <property type="match status" value="1"/>
</dbReference>
<dbReference type="PANTHER" id="PTHR42767:SF1">
    <property type="entry name" value="ENDO-BETA-1,6-GALACTANASE-LIKE DOMAIN-CONTAINING PROTEIN"/>
    <property type="match status" value="1"/>
</dbReference>
<dbReference type="EMBL" id="SEWG01000001">
    <property type="protein sequence ID" value="RYU92114.1"/>
    <property type="molecule type" value="Genomic_DNA"/>
</dbReference>
<dbReference type="InterPro" id="IPR017853">
    <property type="entry name" value="GH"/>
</dbReference>
<reference evidence="1 2" key="1">
    <citation type="submission" date="2019-02" db="EMBL/GenBank/DDBJ databases">
        <title>Bacterial novel species Mucilaginibacter sp. 17JY9-4 isolated from soil.</title>
        <authorList>
            <person name="Jung H.-Y."/>
        </authorList>
    </citation>
    <scope>NUCLEOTIDE SEQUENCE [LARGE SCALE GENOMIC DNA]</scope>
    <source>
        <strain evidence="1 2">17JY9-4</strain>
    </source>
</reference>
<accession>A0A4Q5LRN6</accession>
<dbReference type="AlphaFoldDB" id="A0A4Q5LRN6"/>
<dbReference type="GO" id="GO:0004553">
    <property type="term" value="F:hydrolase activity, hydrolyzing O-glycosyl compounds"/>
    <property type="evidence" value="ECO:0007669"/>
    <property type="project" value="InterPro"/>
</dbReference>
<dbReference type="Gene3D" id="2.60.40.1180">
    <property type="entry name" value="Golgi alpha-mannosidase II"/>
    <property type="match status" value="1"/>
</dbReference>
<evidence type="ECO:0000313" key="2">
    <source>
        <dbReference type="Proteomes" id="UP000293331"/>
    </source>
</evidence>
<proteinExistence type="predicted"/>
<keyword evidence="2" id="KW-1185">Reference proteome</keyword>
<dbReference type="Gene3D" id="3.20.20.80">
    <property type="entry name" value="Glycosidases"/>
    <property type="match status" value="1"/>
</dbReference>
<dbReference type="SUPFAM" id="SSF51445">
    <property type="entry name" value="(Trans)glycosidases"/>
    <property type="match status" value="1"/>
</dbReference>
<organism evidence="1 2">
    <name type="scientific">Mucilaginibacter terrigena</name>
    <dbReference type="NCBI Taxonomy" id="2492395"/>
    <lineage>
        <taxon>Bacteria</taxon>
        <taxon>Pseudomonadati</taxon>
        <taxon>Bacteroidota</taxon>
        <taxon>Sphingobacteriia</taxon>
        <taxon>Sphingobacteriales</taxon>
        <taxon>Sphingobacteriaceae</taxon>
        <taxon>Mucilaginibacter</taxon>
    </lineage>
</organism>
<evidence type="ECO:0000313" key="1">
    <source>
        <dbReference type="EMBL" id="RYU92114.1"/>
    </source>
</evidence>
<comment type="caution">
    <text evidence="1">The sequence shown here is derived from an EMBL/GenBank/DDBJ whole genome shotgun (WGS) entry which is preliminary data.</text>
</comment>
<dbReference type="PROSITE" id="PS51257">
    <property type="entry name" value="PROKAR_LIPOPROTEIN"/>
    <property type="match status" value="1"/>
</dbReference>
<sequence length="498" mass="55109">MIRAFKNSRPIFAGCVLIFILFASILSACSKKDVKPAPPGVTGTKPVVVVVKDTTVSISIDRSQKLQQIDGFGFFGGRAPWWADASEIYSDDWANQVINDLGITIWRNELYSDSPDQDATWDKQRPVVEGLNKVAKAAKVPLKFIFTVWSPPANLKCKIGADNKPISGTPNPTGTKNGGALDPAKYTEYGNYLANGLQLYKDAGVNVYAISPQNEPLFVEPYNSCVYNNMDGSYAAMLANVIPVVKSKFPGVKVFGAENMLDMEGGKDRQYFYNTSIKNSPDALKNIDIWAMHGYTEGINPSSGSVLEGLWNTVKTEYITPTQKPAWMTETSGYDDNWLKTGKSPGAMDLASDIQSALYYGQASAWVWWEASDKNINEYTLMAANIKGKKYYASKHFYRFIRPGARMVKLNFKSTDHVTATAFENTQMNSFTIVLINSSANNVKLDLNGDNLPDNYDYYYTTSAVGDNCKKKDGRVKKTDIVLPPYSVVTLVNGNVFE</sequence>
<protein>
    <submittedName>
        <fullName evidence="1">Uncharacterized protein</fullName>
    </submittedName>
</protein>
<dbReference type="OrthoDB" id="9806701at2"/>